<dbReference type="PANTHER" id="PTHR10587">
    <property type="entry name" value="GLYCOSYL TRANSFERASE-RELATED"/>
    <property type="match status" value="1"/>
</dbReference>
<protein>
    <submittedName>
        <fullName evidence="4">Peptidoglycan/xylan/chitin deacetylase, PgdA/CDA1 family</fullName>
    </submittedName>
</protein>
<dbReference type="GO" id="GO:0016810">
    <property type="term" value="F:hydrolase activity, acting on carbon-nitrogen (but not peptide) bonds"/>
    <property type="evidence" value="ECO:0007669"/>
    <property type="project" value="InterPro"/>
</dbReference>
<dbReference type="STRING" id="156980.SAMN04489745_1121"/>
<dbReference type="SUPFAM" id="SSF88713">
    <property type="entry name" value="Glycoside hydrolase/deacetylase"/>
    <property type="match status" value="1"/>
</dbReference>
<evidence type="ECO:0000313" key="5">
    <source>
        <dbReference type="Proteomes" id="UP000182652"/>
    </source>
</evidence>
<dbReference type="AlphaFoldDB" id="A0A1H4LU11"/>
<reference evidence="4 5" key="1">
    <citation type="submission" date="2016-10" db="EMBL/GenBank/DDBJ databases">
        <authorList>
            <person name="de Groot N.N."/>
        </authorList>
    </citation>
    <scope>NUCLEOTIDE SEQUENCE [LARGE SCALE GENOMIC DNA]</scope>
    <source>
        <strain evidence="4 5">DSM 10495</strain>
    </source>
</reference>
<sequence length="439" mass="47655">MQAVNTSAESSDAESTRSAELLRLTPADLHAESSWDLPRYLVQWPAVPGHDGLTRKIREQMEAWKKSYVTSMRGAERANLSAYWSAMLNHEGIVGVRLTAETTAADSATESVALYGDPANPWTSKDLLRSEDRPALATMMREAAQKFTRETPDPGIPPADPSDQVFQDVSFTDAGQVQIRVRPGELASMSQGVLQFTIPEKHLSPIGEKVRAAVLAQGRENRSTPSASATPAPSASSRTNCAVAKCIALTFDDGPGPYTPQILDTLEAKKAKATFFMLGPAAQSQPDIVRRMAALGMDLGDHSWSHPQFTLLSPNEVKREVRSQADVIQGLTGRRPMGVRPPYGAFDQSTPHEGFPFILWDVDTEDWKNRDAAITTRRAIEGAHRGAIVLMHDIHPSTAKALPGIIDQLKSQGYTLVTVSDLIPQLSPGSAYYSGATGK</sequence>
<dbReference type="InterPro" id="IPR002509">
    <property type="entry name" value="NODB_dom"/>
</dbReference>
<dbReference type="GO" id="GO:0005975">
    <property type="term" value="P:carbohydrate metabolic process"/>
    <property type="evidence" value="ECO:0007669"/>
    <property type="project" value="InterPro"/>
</dbReference>
<dbReference type="RefSeq" id="WP_066211706.1">
    <property type="nucleotide sequence ID" value="NZ_FNSN01000003.1"/>
</dbReference>
<dbReference type="Gene3D" id="3.20.20.370">
    <property type="entry name" value="Glycoside hydrolase/deacetylase"/>
    <property type="match status" value="1"/>
</dbReference>
<dbReference type="PROSITE" id="PS51677">
    <property type="entry name" value="NODB"/>
    <property type="match status" value="1"/>
</dbReference>
<dbReference type="EMBL" id="FNSN01000003">
    <property type="protein sequence ID" value="SEB74078.1"/>
    <property type="molecule type" value="Genomic_DNA"/>
</dbReference>
<keyword evidence="2" id="KW-0378">Hydrolase</keyword>
<dbReference type="GO" id="GO:0046872">
    <property type="term" value="F:metal ion binding"/>
    <property type="evidence" value="ECO:0007669"/>
    <property type="project" value="UniProtKB-KW"/>
</dbReference>
<dbReference type="InterPro" id="IPR011330">
    <property type="entry name" value="Glyco_hydro/deAcase_b/a-brl"/>
</dbReference>
<evidence type="ECO:0000313" key="4">
    <source>
        <dbReference type="EMBL" id="SEB74078.1"/>
    </source>
</evidence>
<evidence type="ECO:0000256" key="1">
    <source>
        <dbReference type="ARBA" id="ARBA00022723"/>
    </source>
</evidence>
<dbReference type="PANTHER" id="PTHR10587:SF133">
    <property type="entry name" value="CHITIN DEACETYLASE 1-RELATED"/>
    <property type="match status" value="1"/>
</dbReference>
<evidence type="ECO:0000256" key="2">
    <source>
        <dbReference type="ARBA" id="ARBA00022801"/>
    </source>
</evidence>
<dbReference type="InterPro" id="IPR050248">
    <property type="entry name" value="Polysacc_deacetylase_ArnD"/>
</dbReference>
<dbReference type="Pfam" id="PF01522">
    <property type="entry name" value="Polysacc_deac_1"/>
    <property type="match status" value="1"/>
</dbReference>
<evidence type="ECO:0000259" key="3">
    <source>
        <dbReference type="PROSITE" id="PS51677"/>
    </source>
</evidence>
<gene>
    <name evidence="4" type="ORF">SAMN04489745_1121</name>
</gene>
<organism evidence="4 5">
    <name type="scientific">Arthrobacter woluwensis</name>
    <dbReference type="NCBI Taxonomy" id="156980"/>
    <lineage>
        <taxon>Bacteria</taxon>
        <taxon>Bacillati</taxon>
        <taxon>Actinomycetota</taxon>
        <taxon>Actinomycetes</taxon>
        <taxon>Micrococcales</taxon>
        <taxon>Micrococcaceae</taxon>
        <taxon>Arthrobacter</taxon>
    </lineage>
</organism>
<dbReference type="GO" id="GO:0016020">
    <property type="term" value="C:membrane"/>
    <property type="evidence" value="ECO:0007669"/>
    <property type="project" value="TreeGrafter"/>
</dbReference>
<name>A0A1H4LU11_9MICC</name>
<proteinExistence type="predicted"/>
<feature type="domain" description="NodB homology" evidence="3">
    <location>
        <begin position="245"/>
        <end position="417"/>
    </location>
</feature>
<accession>A0A1H4LU11</accession>
<dbReference type="Proteomes" id="UP000182652">
    <property type="component" value="Unassembled WGS sequence"/>
</dbReference>
<keyword evidence="5" id="KW-1185">Reference proteome</keyword>
<keyword evidence="1" id="KW-0479">Metal-binding</keyword>